<dbReference type="Proteomes" id="UP000183114">
    <property type="component" value="Unassembled WGS sequence"/>
</dbReference>
<reference evidence="2 3" key="1">
    <citation type="submission" date="2016-10" db="EMBL/GenBank/DDBJ databases">
        <authorList>
            <person name="de Groot N.N."/>
        </authorList>
    </citation>
    <scope>NUCLEOTIDE SEQUENCE [LARGE SCALE GENOMIC DNA]</scope>
    <source>
        <strain evidence="2 3">BS3655</strain>
    </source>
</reference>
<keyword evidence="2" id="KW-0540">Nuclease</keyword>
<keyword evidence="2" id="KW-0378">Hydrolase</keyword>
<feature type="domain" description="HNH nuclease" evidence="1">
    <location>
        <begin position="203"/>
        <end position="254"/>
    </location>
</feature>
<accession>A0A1H5DDR7</accession>
<dbReference type="GO" id="GO:0004519">
    <property type="term" value="F:endonuclease activity"/>
    <property type="evidence" value="ECO:0007669"/>
    <property type="project" value="UniProtKB-KW"/>
</dbReference>
<evidence type="ECO:0000259" key="1">
    <source>
        <dbReference type="Pfam" id="PF13391"/>
    </source>
</evidence>
<sequence>MKFFWVNLGATFNEVNKGGFLWAPLYSTIEGKDGKLRTRTNRHWDVVDEVLDGDIIFCVKDKQITRVAEAKADAYNAERPLSRGFHQWNKEGRRVDVTLHSTARPIYRDEIAKEFLSRFNEHCEPTVFTQHGTINEIYMSHIGPDAGLYLLEKAGLIGAFADRIVDEGSKRKISKTTREAIILARVGQGSFRTNLMRRWNRRCALTGLQNPDLLVASHIVPWTVSDNDERLDTDNGLLLATHIDRLFDCGLISFCEQGKLLISDQLGNHAQQVFGLAQYQKLADVPEGTLRYLARHRARFKFDK</sequence>
<gene>
    <name evidence="2" type="ORF">SAMN04490185_4150</name>
</gene>
<dbReference type="InterPro" id="IPR003615">
    <property type="entry name" value="HNH_nuc"/>
</dbReference>
<dbReference type="AlphaFoldDB" id="A0A1H5DDR7"/>
<dbReference type="EMBL" id="FNTF01000002">
    <property type="protein sequence ID" value="SED76969.1"/>
    <property type="molecule type" value="Genomic_DNA"/>
</dbReference>
<protein>
    <submittedName>
        <fullName evidence="2">Predicted restriction endonuclease</fullName>
    </submittedName>
</protein>
<dbReference type="Pfam" id="PF13391">
    <property type="entry name" value="HNH_2"/>
    <property type="match status" value="1"/>
</dbReference>
<evidence type="ECO:0000313" key="2">
    <source>
        <dbReference type="EMBL" id="SED76969.1"/>
    </source>
</evidence>
<keyword evidence="2" id="KW-0255">Endonuclease</keyword>
<name>A0A1H5DDR7_9PSED</name>
<organism evidence="2 3">
    <name type="scientific">Pseudomonas frederiksbergensis</name>
    <dbReference type="NCBI Taxonomy" id="104087"/>
    <lineage>
        <taxon>Bacteria</taxon>
        <taxon>Pseudomonadati</taxon>
        <taxon>Pseudomonadota</taxon>
        <taxon>Gammaproteobacteria</taxon>
        <taxon>Pseudomonadales</taxon>
        <taxon>Pseudomonadaceae</taxon>
        <taxon>Pseudomonas</taxon>
    </lineage>
</organism>
<proteinExistence type="predicted"/>
<evidence type="ECO:0000313" key="3">
    <source>
        <dbReference type="Proteomes" id="UP000183114"/>
    </source>
</evidence>
<dbReference type="RefSeq" id="WP_074876999.1">
    <property type="nucleotide sequence ID" value="NZ_FNTF01000002.1"/>
</dbReference>